<dbReference type="KEGG" id="tko:TK1255"/>
<dbReference type="EMBL" id="AP006878">
    <property type="protein sequence ID" value="BAD85444.1"/>
    <property type="molecule type" value="Genomic_DNA"/>
</dbReference>
<dbReference type="AlphaFoldDB" id="Q5JGM3"/>
<proteinExistence type="predicted"/>
<evidence type="ECO:0000313" key="1">
    <source>
        <dbReference type="EMBL" id="BAD85444.1"/>
    </source>
</evidence>
<dbReference type="InParanoid" id="Q5JGM3"/>
<dbReference type="HOGENOM" id="CLU_2534851_0_0_2"/>
<dbReference type="STRING" id="69014.TK1255"/>
<dbReference type="eggNOG" id="arCOG07098">
    <property type="taxonomic scope" value="Archaea"/>
</dbReference>
<dbReference type="PATRIC" id="fig|69014.16.peg.1228"/>
<name>Q5JGM3_THEKO</name>
<sequence length="82" mass="9471">MGSATKHIQAEIDERLYLMLKSISIRTGKPLKELLQEAIEKYVEIEEKELKQKAKNDPIWKIVGKGELEENASEDEEWGLTE</sequence>
<gene>
    <name evidence="1" type="ordered locus">TK1255</name>
</gene>
<dbReference type="EnsemblBacteria" id="BAD85444">
    <property type="protein sequence ID" value="BAD85444"/>
    <property type="gene ID" value="TK1255"/>
</dbReference>
<protein>
    <recommendedName>
        <fullName evidence="3">Ribbon-helix-helix protein CopG domain-containing protein</fullName>
    </recommendedName>
</protein>
<evidence type="ECO:0000313" key="2">
    <source>
        <dbReference type="Proteomes" id="UP000000536"/>
    </source>
</evidence>
<reference evidence="1 2" key="1">
    <citation type="journal article" date="2005" name="Genome Res.">
        <title>Complete genome sequence of the hyperthermophilic archaeon Thermococcus kodakaraensis KOD1 and comparison with Pyrococcus genomes.</title>
        <authorList>
            <person name="Fukui T."/>
            <person name="Atomi H."/>
            <person name="Kanai T."/>
            <person name="Matsumi R."/>
            <person name="Fujiwara S."/>
            <person name="Imanaka T."/>
        </authorList>
    </citation>
    <scope>NUCLEOTIDE SEQUENCE [LARGE SCALE GENOMIC DNA]</scope>
    <source>
        <strain evidence="2">ATCC BAA-918 / JCM 12380 / KOD1</strain>
    </source>
</reference>
<organism evidence="1 2">
    <name type="scientific">Thermococcus kodakarensis (strain ATCC BAA-918 / JCM 12380 / KOD1)</name>
    <name type="common">Pyrococcus kodakaraensis (strain KOD1)</name>
    <dbReference type="NCBI Taxonomy" id="69014"/>
    <lineage>
        <taxon>Archaea</taxon>
        <taxon>Methanobacteriati</taxon>
        <taxon>Methanobacteriota</taxon>
        <taxon>Thermococci</taxon>
        <taxon>Thermococcales</taxon>
        <taxon>Thermococcaceae</taxon>
        <taxon>Thermococcus</taxon>
    </lineage>
</organism>
<dbReference type="Proteomes" id="UP000000536">
    <property type="component" value="Chromosome"/>
</dbReference>
<keyword evidence="2" id="KW-1185">Reference proteome</keyword>
<evidence type="ECO:0008006" key="3">
    <source>
        <dbReference type="Google" id="ProtNLM"/>
    </source>
</evidence>
<accession>Q5JGM3</accession>